<keyword evidence="2" id="KW-0813">Transport</keyword>
<evidence type="ECO:0000256" key="3">
    <source>
        <dbReference type="ARBA" id="ARBA00022692"/>
    </source>
</evidence>
<dbReference type="Pfam" id="PF07690">
    <property type="entry name" value="MFS_1"/>
    <property type="match status" value="1"/>
</dbReference>
<evidence type="ECO:0000256" key="1">
    <source>
        <dbReference type="ARBA" id="ARBA00004141"/>
    </source>
</evidence>
<dbReference type="EMBL" id="MCFE01000754">
    <property type="protein sequence ID" value="ORX80152.1"/>
    <property type="molecule type" value="Genomic_DNA"/>
</dbReference>
<keyword evidence="5 6" id="KW-0472">Membrane</keyword>
<keyword evidence="10" id="KW-1185">Reference proteome</keyword>
<name>A0A1Y1XZ79_9FUNG</name>
<evidence type="ECO:0000313" key="9">
    <source>
        <dbReference type="EMBL" id="ORX91067.1"/>
    </source>
</evidence>
<dbReference type="SUPFAM" id="SSF103473">
    <property type="entry name" value="MFS general substrate transporter"/>
    <property type="match status" value="1"/>
</dbReference>
<feature type="transmembrane region" description="Helical" evidence="6">
    <location>
        <begin position="383"/>
        <end position="405"/>
    </location>
</feature>
<dbReference type="InterPro" id="IPR020846">
    <property type="entry name" value="MFS_dom"/>
</dbReference>
<evidence type="ECO:0000259" key="7">
    <source>
        <dbReference type="PROSITE" id="PS50850"/>
    </source>
</evidence>
<feature type="domain" description="Major facilitator superfamily (MFS) profile" evidence="7">
    <location>
        <begin position="64"/>
        <end position="475"/>
    </location>
</feature>
<evidence type="ECO:0000256" key="5">
    <source>
        <dbReference type="ARBA" id="ARBA00023136"/>
    </source>
</evidence>
<dbReference type="GO" id="GO:0022857">
    <property type="term" value="F:transmembrane transporter activity"/>
    <property type="evidence" value="ECO:0007669"/>
    <property type="project" value="InterPro"/>
</dbReference>
<evidence type="ECO:0000313" key="8">
    <source>
        <dbReference type="EMBL" id="ORX80152.1"/>
    </source>
</evidence>
<evidence type="ECO:0000256" key="4">
    <source>
        <dbReference type="ARBA" id="ARBA00022989"/>
    </source>
</evidence>
<feature type="transmembrane region" description="Helical" evidence="6">
    <location>
        <begin position="223"/>
        <end position="245"/>
    </location>
</feature>
<evidence type="ECO:0000256" key="6">
    <source>
        <dbReference type="SAM" id="Phobius"/>
    </source>
</evidence>
<feature type="transmembrane region" description="Helical" evidence="6">
    <location>
        <begin position="326"/>
        <end position="346"/>
    </location>
</feature>
<comment type="subcellular location">
    <subcellularLocation>
        <location evidence="1">Membrane</location>
        <topology evidence="1">Multi-pass membrane protein</topology>
    </subcellularLocation>
</comment>
<feature type="transmembrane region" description="Helical" evidence="6">
    <location>
        <begin position="449"/>
        <end position="470"/>
    </location>
</feature>
<dbReference type="EMBL" id="MCFE01000344">
    <property type="protein sequence ID" value="ORX91067.1"/>
    <property type="molecule type" value="Genomic_DNA"/>
</dbReference>
<feature type="transmembrane region" description="Helical" evidence="6">
    <location>
        <begin position="292"/>
        <end position="314"/>
    </location>
</feature>
<protein>
    <submittedName>
        <fullName evidence="9">MFS general substrate transporter</fullName>
    </submittedName>
</protein>
<dbReference type="FunFam" id="1.20.1250.20:FF:000013">
    <property type="entry name" value="MFS general substrate transporter"/>
    <property type="match status" value="1"/>
</dbReference>
<dbReference type="GO" id="GO:0016020">
    <property type="term" value="C:membrane"/>
    <property type="evidence" value="ECO:0007669"/>
    <property type="project" value="UniProtKB-SubCell"/>
</dbReference>
<feature type="transmembrane region" description="Helical" evidence="6">
    <location>
        <begin position="131"/>
        <end position="152"/>
    </location>
</feature>
<dbReference type="Proteomes" id="UP000193498">
    <property type="component" value="Unassembled WGS sequence"/>
</dbReference>
<dbReference type="InterPro" id="IPR011701">
    <property type="entry name" value="MFS"/>
</dbReference>
<dbReference type="FunCoup" id="A0A1Y1XZ79">
    <property type="interactions" value="162"/>
</dbReference>
<feature type="transmembrane region" description="Helical" evidence="6">
    <location>
        <begin position="60"/>
        <end position="77"/>
    </location>
</feature>
<accession>A0A1Y1XZ79</accession>
<evidence type="ECO:0000256" key="2">
    <source>
        <dbReference type="ARBA" id="ARBA00022448"/>
    </source>
</evidence>
<organism evidence="9 10">
    <name type="scientific">Basidiobolus meristosporus CBS 931.73</name>
    <dbReference type="NCBI Taxonomy" id="1314790"/>
    <lineage>
        <taxon>Eukaryota</taxon>
        <taxon>Fungi</taxon>
        <taxon>Fungi incertae sedis</taxon>
        <taxon>Zoopagomycota</taxon>
        <taxon>Entomophthoromycotina</taxon>
        <taxon>Basidiobolomycetes</taxon>
        <taxon>Basidiobolales</taxon>
        <taxon>Basidiobolaceae</taxon>
        <taxon>Basidiobolus</taxon>
    </lineage>
</organism>
<feature type="transmembrane region" description="Helical" evidence="6">
    <location>
        <begin position="190"/>
        <end position="211"/>
    </location>
</feature>
<dbReference type="OrthoDB" id="2985014at2759"/>
<proteinExistence type="predicted"/>
<feature type="transmembrane region" description="Helical" evidence="6">
    <location>
        <begin position="417"/>
        <end position="437"/>
    </location>
</feature>
<dbReference type="PROSITE" id="PS50850">
    <property type="entry name" value="MFS"/>
    <property type="match status" value="1"/>
</dbReference>
<dbReference type="PANTHER" id="PTHR43791">
    <property type="entry name" value="PERMEASE-RELATED"/>
    <property type="match status" value="1"/>
</dbReference>
<feature type="transmembrane region" description="Helical" evidence="6">
    <location>
        <begin position="358"/>
        <end position="377"/>
    </location>
</feature>
<dbReference type="Gene3D" id="1.20.1250.20">
    <property type="entry name" value="MFS general substrate transporter like domains"/>
    <property type="match status" value="2"/>
</dbReference>
<dbReference type="InterPro" id="IPR036259">
    <property type="entry name" value="MFS_trans_sf"/>
</dbReference>
<dbReference type="FunFam" id="1.20.1250.20:FF:000057">
    <property type="entry name" value="MFS general substrate transporter"/>
    <property type="match status" value="1"/>
</dbReference>
<dbReference type="InParanoid" id="A0A1Y1XZ79"/>
<sequence>MKASEIPSQYPDTEAPKVVVKEYDYVAKDFGATTVIGFKEDDPNREFFTPEEERRLVRKIDFHVLAYITLLYLFYAFDRGNIGTARLTGIEADLHTSPSQFSLCLSIYYISYICCEVPSNLLLKKFSPSRWIAIIMVSWGLCTVLTATVQNFAGLLTVRLFLGITEAGLHPGLIFYLTFWYTRHEQSLRFALFMSVSVISNAFGGLISYGIAHLDGHQGVAAWRWIFIMEGVPTILLGMATWYYMANSPADASWLSEREKALVEIRLRNDFRDKLTTRFEKAQFQDALKDPVVWICMLIYFTQVTTLASIALLLPTILRDLGITNMAALLLSAPPFIIAAMFAMMMSYVSDKRRKRSVHVILQPLIGICGILMLILLKDIRALYAGACLTTLGAFSYNAIIMSWLTNNVVGGTKTATAAAMTTTAGSFGGIVAGQLYRHDEAPRYLRSHLVNLTALLLVSITACMLRLYLASRNRKLDESMVTTSESKKSAFRFTL</sequence>
<keyword evidence="3 6" id="KW-0812">Transmembrane</keyword>
<gene>
    <name evidence="9" type="ORF">K493DRAFT_228962</name>
    <name evidence="8" type="ORF">K493DRAFT_243038</name>
</gene>
<reference evidence="9 10" key="1">
    <citation type="submission" date="2016-07" db="EMBL/GenBank/DDBJ databases">
        <title>Pervasive Adenine N6-methylation of Active Genes in Fungi.</title>
        <authorList>
            <consortium name="DOE Joint Genome Institute"/>
            <person name="Mondo S.J."/>
            <person name="Dannebaum R.O."/>
            <person name="Kuo R.C."/>
            <person name="Labutti K."/>
            <person name="Haridas S."/>
            <person name="Kuo A."/>
            <person name="Salamov A."/>
            <person name="Ahrendt S.R."/>
            <person name="Lipzen A."/>
            <person name="Sullivan W."/>
            <person name="Andreopoulos W.B."/>
            <person name="Clum A."/>
            <person name="Lindquist E."/>
            <person name="Daum C."/>
            <person name="Ramamoorthy G.K."/>
            <person name="Gryganskyi A."/>
            <person name="Culley D."/>
            <person name="Magnuson J.K."/>
            <person name="James T.Y."/>
            <person name="O'Malley M.A."/>
            <person name="Stajich J.E."/>
            <person name="Spatafora J.W."/>
            <person name="Visel A."/>
            <person name="Grigoriev I.V."/>
        </authorList>
    </citation>
    <scope>NUCLEOTIDE SEQUENCE [LARGE SCALE GENOMIC DNA]</scope>
    <source>
        <strain evidence="9 10">CBS 931.73</strain>
    </source>
</reference>
<dbReference type="PANTHER" id="PTHR43791:SF36">
    <property type="entry name" value="TRANSPORTER, PUTATIVE (AFU_ORTHOLOGUE AFUA_6G08340)-RELATED"/>
    <property type="match status" value="1"/>
</dbReference>
<dbReference type="AlphaFoldDB" id="A0A1Y1XZ79"/>
<feature type="transmembrane region" description="Helical" evidence="6">
    <location>
        <begin position="158"/>
        <end position="178"/>
    </location>
</feature>
<evidence type="ECO:0000313" key="10">
    <source>
        <dbReference type="Proteomes" id="UP000193498"/>
    </source>
</evidence>
<comment type="caution">
    <text evidence="9">The sequence shown here is derived from an EMBL/GenBank/DDBJ whole genome shotgun (WGS) entry which is preliminary data.</text>
</comment>
<dbReference type="STRING" id="1314790.A0A1Y1XZ79"/>
<keyword evidence="4 6" id="KW-1133">Transmembrane helix</keyword>